<dbReference type="EMBL" id="JAWDGP010007584">
    <property type="protein sequence ID" value="KAK3712503.1"/>
    <property type="molecule type" value="Genomic_DNA"/>
</dbReference>
<feature type="compositionally biased region" description="Low complexity" evidence="1">
    <location>
        <begin position="1"/>
        <end position="13"/>
    </location>
</feature>
<gene>
    <name evidence="2" type="ORF">RRG08_002833</name>
</gene>
<feature type="region of interest" description="Disordered" evidence="1">
    <location>
        <begin position="93"/>
        <end position="118"/>
    </location>
</feature>
<feature type="region of interest" description="Disordered" evidence="1">
    <location>
        <begin position="130"/>
        <end position="153"/>
    </location>
</feature>
<dbReference type="Proteomes" id="UP001283361">
    <property type="component" value="Unassembled WGS sequence"/>
</dbReference>
<feature type="compositionally biased region" description="Low complexity" evidence="1">
    <location>
        <begin position="132"/>
        <end position="145"/>
    </location>
</feature>
<evidence type="ECO:0000313" key="3">
    <source>
        <dbReference type="Proteomes" id="UP001283361"/>
    </source>
</evidence>
<protein>
    <submittedName>
        <fullName evidence="2">Uncharacterized protein</fullName>
    </submittedName>
</protein>
<keyword evidence="3" id="KW-1185">Reference proteome</keyword>
<organism evidence="2 3">
    <name type="scientific">Elysia crispata</name>
    <name type="common">lettuce slug</name>
    <dbReference type="NCBI Taxonomy" id="231223"/>
    <lineage>
        <taxon>Eukaryota</taxon>
        <taxon>Metazoa</taxon>
        <taxon>Spiralia</taxon>
        <taxon>Lophotrochozoa</taxon>
        <taxon>Mollusca</taxon>
        <taxon>Gastropoda</taxon>
        <taxon>Heterobranchia</taxon>
        <taxon>Euthyneura</taxon>
        <taxon>Panpulmonata</taxon>
        <taxon>Sacoglossa</taxon>
        <taxon>Placobranchoidea</taxon>
        <taxon>Plakobranchidae</taxon>
        <taxon>Elysia</taxon>
    </lineage>
</organism>
<accession>A0AAE0XU56</accession>
<evidence type="ECO:0000313" key="2">
    <source>
        <dbReference type="EMBL" id="KAK3712503.1"/>
    </source>
</evidence>
<proteinExistence type="predicted"/>
<dbReference type="AlphaFoldDB" id="A0AAE0XU56"/>
<reference evidence="2" key="1">
    <citation type="journal article" date="2023" name="G3 (Bethesda)">
        <title>A reference genome for the long-term kleptoplast-retaining sea slug Elysia crispata morphotype clarki.</title>
        <authorList>
            <person name="Eastman K.E."/>
            <person name="Pendleton A.L."/>
            <person name="Shaikh M.A."/>
            <person name="Suttiyut T."/>
            <person name="Ogas R."/>
            <person name="Tomko P."/>
            <person name="Gavelis G."/>
            <person name="Widhalm J.R."/>
            <person name="Wisecaver J.H."/>
        </authorList>
    </citation>
    <scope>NUCLEOTIDE SEQUENCE</scope>
    <source>
        <strain evidence="2">ECLA1</strain>
    </source>
</reference>
<sequence length="251" mass="28048">MLNSDSSDSSRSSNVRYLPTNHCDSSVSTGQIDLDFPIDVHSSPDLRATITKSSSFPDPSTTCLDQSLQHSRSLSLADKAIVHQPLSNRRFSFRSSEDVSETNENHTYPHRPSLSDIPPMFRHHVYREDNQSDTLSDTSSISSPHSPRKGASGESYRIEDDLIVIDGQIVTKDSNVDPILCRLKRQQVVAGTRPKESSIASDMLAAEKVRFDRNINIKRFDEDEWGEVSPSIIVSIQTDVCDILERMSGVR</sequence>
<feature type="region of interest" description="Disordered" evidence="1">
    <location>
        <begin position="1"/>
        <end position="22"/>
    </location>
</feature>
<name>A0AAE0XU56_9GAST</name>
<comment type="caution">
    <text evidence="2">The sequence shown here is derived from an EMBL/GenBank/DDBJ whole genome shotgun (WGS) entry which is preliminary data.</text>
</comment>
<evidence type="ECO:0000256" key="1">
    <source>
        <dbReference type="SAM" id="MobiDB-lite"/>
    </source>
</evidence>